<dbReference type="PROSITE" id="PS50259">
    <property type="entry name" value="G_PROTEIN_RECEP_F3_4"/>
    <property type="match status" value="1"/>
</dbReference>
<organism evidence="9 10">
    <name type="scientific">Clytia hemisphaerica</name>
    <dbReference type="NCBI Taxonomy" id="252671"/>
    <lineage>
        <taxon>Eukaryota</taxon>
        <taxon>Metazoa</taxon>
        <taxon>Cnidaria</taxon>
        <taxon>Hydrozoa</taxon>
        <taxon>Hydroidolina</taxon>
        <taxon>Leptothecata</taxon>
        <taxon>Obeliida</taxon>
        <taxon>Clytiidae</taxon>
        <taxon>Clytia</taxon>
    </lineage>
</organism>
<dbReference type="CDD" id="cd13953">
    <property type="entry name" value="7tm_classC_mGluR-like"/>
    <property type="match status" value="1"/>
</dbReference>
<feature type="chain" id="PRO_5029445708" description="G-protein coupled receptors family 3 profile domain-containing protein" evidence="7">
    <location>
        <begin position="25"/>
        <end position="774"/>
    </location>
</feature>
<feature type="transmembrane region" description="Helical" evidence="6">
    <location>
        <begin position="689"/>
        <end position="710"/>
    </location>
</feature>
<dbReference type="EnsemblMetazoa" id="CLYHEMT023592.1">
    <property type="protein sequence ID" value="CLYHEMP023592.1"/>
    <property type="gene ID" value="CLYHEMG023592"/>
</dbReference>
<name>A0A7M5XHU9_9CNID</name>
<evidence type="ECO:0000256" key="2">
    <source>
        <dbReference type="ARBA" id="ARBA00022692"/>
    </source>
</evidence>
<comment type="subcellular location">
    <subcellularLocation>
        <location evidence="1">Membrane</location>
        <topology evidence="1">Multi-pass membrane protein</topology>
    </subcellularLocation>
</comment>
<dbReference type="InterPro" id="IPR017900">
    <property type="entry name" value="4Fe4S_Fe_S_CS"/>
</dbReference>
<dbReference type="GeneID" id="136810858"/>
<keyword evidence="2 6" id="KW-0812">Transmembrane</keyword>
<evidence type="ECO:0000256" key="5">
    <source>
        <dbReference type="ARBA" id="ARBA00023180"/>
    </source>
</evidence>
<keyword evidence="5" id="KW-0325">Glycoprotein</keyword>
<feature type="transmembrane region" description="Helical" evidence="6">
    <location>
        <begin position="462"/>
        <end position="482"/>
    </location>
</feature>
<dbReference type="InterPro" id="IPR050726">
    <property type="entry name" value="mGluR"/>
</dbReference>
<keyword evidence="10" id="KW-1185">Reference proteome</keyword>
<evidence type="ECO:0000313" key="10">
    <source>
        <dbReference type="Proteomes" id="UP000594262"/>
    </source>
</evidence>
<evidence type="ECO:0000256" key="1">
    <source>
        <dbReference type="ARBA" id="ARBA00004141"/>
    </source>
</evidence>
<feature type="transmembrane region" description="Helical" evidence="6">
    <location>
        <begin position="648"/>
        <end position="669"/>
    </location>
</feature>
<evidence type="ECO:0000256" key="6">
    <source>
        <dbReference type="SAM" id="Phobius"/>
    </source>
</evidence>
<dbReference type="Proteomes" id="UP000594262">
    <property type="component" value="Unplaced"/>
</dbReference>
<dbReference type="PANTHER" id="PTHR24060">
    <property type="entry name" value="METABOTROPIC GLUTAMATE RECEPTOR"/>
    <property type="match status" value="1"/>
</dbReference>
<evidence type="ECO:0000259" key="8">
    <source>
        <dbReference type="PROSITE" id="PS50259"/>
    </source>
</evidence>
<protein>
    <recommendedName>
        <fullName evidence="8">G-protein coupled receptors family 3 profile domain-containing protein</fullName>
    </recommendedName>
</protein>
<accession>A0A7M5XHU9</accession>
<dbReference type="InterPro" id="IPR017978">
    <property type="entry name" value="GPCR_3_C"/>
</dbReference>
<sequence>MASKSILILSISILVMVNVHQCKANLNSGTENEIVLGMFAKCEKDTVKGPNIIATELSNLMSRFQFLISRPPFSFVYHNADVCSYQDLLNTLIDLFTTNEFSTSQDTKVKHIVVYLPEEMLKLLLSLVSHTDIIIWPLQLIQDLVWFQGHPNYEKLHRKGVRKPAEMISDMMSTYEWRNAHVVDLFEMNKNPEVDVHKLITKLPRSTCLSYTSFEIGGSSVPDNLLKVLEQLKAEKEASVIFVVGTVGGKFKKLAVENGVSGKYWVIFSEYTDLESKDEYISIKNSGDIMYSGSLVFHNDRCAPGKKMTDCLEENTEMRDTVYRLKRNRIVQVRYISINTWKETRNYHQMEYLQLYNGSHNKFLLSLDQVKYTETFLETRVKSKCRKCLYCQDLCPDDTAVLNIEPGYYDKKFGLTCQKCPLTNRITEYGQCSLCGDGLKLNKNQTVCYDPVHQFEIHPSCYVISILGIGISLFILIIYWIYRETPVVKSSNFELSIIQLIFCILLHSSFFVFVVHKPTQMICTVRPVVFSTLLVAVVSIVVCKAEKILIIFYTRRRMTPKDIKDITMRQLVIFSFLISINFILVPAVFTLPASVESSPLENQEGYVQEFCSSDYEFYLQTIYAIVILLLSIVQGYRGRKLPANYNEGNSICLASATTLSALAFCIWILRSNQKSLDVYNRITMTWVSLSTALIFIVLCLHGVKVFVILFQGHKNTKTYQLHAMLADTMRDIEKVTLNPRKHSFTTKVEMIEIEDRSRSGSVHRLRTFSIQQAY</sequence>
<dbReference type="GO" id="GO:0004930">
    <property type="term" value="F:G protein-coupled receptor activity"/>
    <property type="evidence" value="ECO:0007669"/>
    <property type="project" value="InterPro"/>
</dbReference>
<dbReference type="OrthoDB" id="5953266at2759"/>
<reference evidence="9" key="1">
    <citation type="submission" date="2021-01" db="UniProtKB">
        <authorList>
            <consortium name="EnsemblMetazoa"/>
        </authorList>
    </citation>
    <scope>IDENTIFICATION</scope>
</reference>
<dbReference type="RefSeq" id="XP_066923549.1">
    <property type="nucleotide sequence ID" value="XM_067067448.1"/>
</dbReference>
<dbReference type="PROSITE" id="PS00198">
    <property type="entry name" value="4FE4S_FER_1"/>
    <property type="match status" value="1"/>
</dbReference>
<dbReference type="GO" id="GO:0016020">
    <property type="term" value="C:membrane"/>
    <property type="evidence" value="ECO:0007669"/>
    <property type="project" value="UniProtKB-SubCell"/>
</dbReference>
<evidence type="ECO:0000313" key="9">
    <source>
        <dbReference type="EnsemblMetazoa" id="CLYHEMP023592.1"/>
    </source>
</evidence>
<keyword evidence="7" id="KW-0732">Signal</keyword>
<feature type="transmembrane region" description="Helical" evidence="6">
    <location>
        <begin position="528"/>
        <end position="550"/>
    </location>
</feature>
<dbReference type="Pfam" id="PF00003">
    <property type="entry name" value="7tm_3"/>
    <property type="match status" value="1"/>
</dbReference>
<dbReference type="AlphaFoldDB" id="A0A7M5XHU9"/>
<evidence type="ECO:0000256" key="3">
    <source>
        <dbReference type="ARBA" id="ARBA00022989"/>
    </source>
</evidence>
<evidence type="ECO:0000256" key="7">
    <source>
        <dbReference type="SAM" id="SignalP"/>
    </source>
</evidence>
<feature type="domain" description="G-protein coupled receptors family 3 profile" evidence="8">
    <location>
        <begin position="463"/>
        <end position="724"/>
    </location>
</feature>
<proteinExistence type="predicted"/>
<evidence type="ECO:0000256" key="4">
    <source>
        <dbReference type="ARBA" id="ARBA00023136"/>
    </source>
</evidence>
<feature type="signal peptide" evidence="7">
    <location>
        <begin position="1"/>
        <end position="24"/>
    </location>
</feature>
<feature type="transmembrane region" description="Helical" evidence="6">
    <location>
        <begin position="494"/>
        <end position="516"/>
    </location>
</feature>
<keyword evidence="4 6" id="KW-0472">Membrane</keyword>
<feature type="transmembrane region" description="Helical" evidence="6">
    <location>
        <begin position="571"/>
        <end position="595"/>
    </location>
</feature>
<feature type="transmembrane region" description="Helical" evidence="6">
    <location>
        <begin position="615"/>
        <end position="636"/>
    </location>
</feature>
<keyword evidence="3 6" id="KW-1133">Transmembrane helix</keyword>